<reference evidence="1" key="1">
    <citation type="submission" date="2012-11" db="EMBL/GenBank/DDBJ databases">
        <title>Dependencies among metagenomic species, viruses, plasmids and units of genetic variation.</title>
        <authorList>
            <person name="Nielsen H.B."/>
            <person name="Almeida M."/>
            <person name="Juncker A.S."/>
            <person name="Rasmussen S."/>
            <person name="Li J."/>
            <person name="Sunagawa S."/>
            <person name="Plichta D."/>
            <person name="Gautier L."/>
            <person name="Le Chatelier E."/>
            <person name="Peletier E."/>
            <person name="Bonde I."/>
            <person name="Nielsen T."/>
            <person name="Manichanh C."/>
            <person name="Arumugam M."/>
            <person name="Batto J."/>
            <person name="Santos M.B.Q.D."/>
            <person name="Blom N."/>
            <person name="Borruel N."/>
            <person name="Burgdorf K.S."/>
            <person name="Boumezbeur F."/>
            <person name="Casellas F."/>
            <person name="Dore J."/>
            <person name="Guarner F."/>
            <person name="Hansen T."/>
            <person name="Hildebrand F."/>
            <person name="Kaas R.S."/>
            <person name="Kennedy S."/>
            <person name="Kristiansen K."/>
            <person name="Kultima J.R."/>
            <person name="Leonard P."/>
            <person name="Levenez F."/>
            <person name="Lund O."/>
            <person name="Moumen B."/>
            <person name="Le Paslier D."/>
            <person name="Pons N."/>
            <person name="Pedersen O."/>
            <person name="Prifti E."/>
            <person name="Qin J."/>
            <person name="Raes J."/>
            <person name="Tap J."/>
            <person name="Tims S."/>
            <person name="Ussery D.W."/>
            <person name="Yamada T."/>
            <person name="MetaHit consortium"/>
            <person name="Renault P."/>
            <person name="Sicheritz-Ponten T."/>
            <person name="Bork P."/>
            <person name="Wang J."/>
            <person name="Brunak S."/>
            <person name="Ehrlich S.D."/>
        </authorList>
    </citation>
    <scope>NUCLEOTIDE SEQUENCE [LARGE SCALE GENOMIC DNA]</scope>
</reference>
<accession>R6RBS1</accession>
<proteinExistence type="predicted"/>
<organism evidence="1 2">
    <name type="scientific">[Eubacterium] siraeum CAG:80</name>
    <dbReference type="NCBI Taxonomy" id="1263080"/>
    <lineage>
        <taxon>Bacteria</taxon>
        <taxon>Bacillati</taxon>
        <taxon>Bacillota</taxon>
        <taxon>Clostridia</taxon>
        <taxon>Eubacteriales</taxon>
        <taxon>Oscillospiraceae</taxon>
        <taxon>Oscillospiraceae incertae sedis</taxon>
    </lineage>
</organism>
<dbReference type="EMBL" id="CBFJ010000082">
    <property type="protein sequence ID" value="CDC45300.1"/>
    <property type="molecule type" value="Genomic_DNA"/>
</dbReference>
<sequence length="504" mass="58671">MNEKEKVDLFSKVDFGDIDANADPNLDKYFIDNGYWNSIIDSPIYYVIGKKGTGKSALYKMLEKNAIANGIPISNCDFGDFPFNKLIQLSDDDFSKPNQYQSIWQLVILNQFVSLIMSNDNTDRSNQCYKKLAKYFKTCIGDTVDLHKISVTNIKKKEHTLQVASFGINPGITESKEYASTYSDSYFNISKINRSLLTDLTEYFKTTDYSPYLIQFDRLDDTYNQYTERESYFHLIISLMKTVYSINNHFRSVGISKVKIIVYLRTDIIDELGKRDAESARWDDFTYRLNWAIVNKSGWRNPPLKQMLDKRIVNSLHKELSFDDLFNSNNIRIIRSGSMIASENRYMDVFQYMTELTLHRPRDLIKFCKCIQRELSESHPAKISYRTIKDAEKEYCFWLVNAELSNEINPIISDTEKLYSLLRSLGSKPFSFNDFYLRYSSTENNGLAMNKDKLISYLYDVGILINVNTVRGQQRYRSKVRNHGTVDRSMKLMIHPGVWKGINA</sequence>
<name>R6RBS1_9FIRM</name>
<gene>
    <name evidence="1" type="ORF">BN788_01673</name>
</gene>
<dbReference type="NCBIfam" id="NF047389">
    <property type="entry name" value="ATPase_Sll1717"/>
    <property type="match status" value="1"/>
</dbReference>
<comment type="caution">
    <text evidence="1">The sequence shown here is derived from an EMBL/GenBank/DDBJ whole genome shotgun (WGS) entry which is preliminary data.</text>
</comment>
<dbReference type="Proteomes" id="UP000018142">
    <property type="component" value="Unassembled WGS sequence"/>
</dbReference>
<protein>
    <recommendedName>
        <fullName evidence="3">FunZ protein</fullName>
    </recommendedName>
</protein>
<evidence type="ECO:0000313" key="2">
    <source>
        <dbReference type="Proteomes" id="UP000018142"/>
    </source>
</evidence>
<evidence type="ECO:0008006" key="3">
    <source>
        <dbReference type="Google" id="ProtNLM"/>
    </source>
</evidence>
<dbReference type="InterPro" id="IPR059206">
    <property type="entry name" value="Sll1717-like"/>
</dbReference>
<dbReference type="AlphaFoldDB" id="R6RBS1"/>
<evidence type="ECO:0000313" key="1">
    <source>
        <dbReference type="EMBL" id="CDC45300.1"/>
    </source>
</evidence>